<feature type="compositionally biased region" description="Polar residues" evidence="3">
    <location>
        <begin position="267"/>
        <end position="283"/>
    </location>
</feature>
<comment type="caution">
    <text evidence="5">The sequence shown here is derived from an EMBL/GenBank/DDBJ whole genome shotgun (WGS) entry which is preliminary data.</text>
</comment>
<evidence type="ECO:0000259" key="4">
    <source>
        <dbReference type="Pfam" id="PF21773"/>
    </source>
</evidence>
<gene>
    <name evidence="5" type="ORF">BESB_052370</name>
</gene>
<dbReference type="EMBL" id="NWUJ01000004">
    <property type="protein sequence ID" value="PFH35586.1"/>
    <property type="molecule type" value="Genomic_DNA"/>
</dbReference>
<evidence type="ECO:0000256" key="1">
    <source>
        <dbReference type="ARBA" id="ARBA00023054"/>
    </source>
</evidence>
<dbReference type="STRING" id="94643.A0A2A9MI05"/>
<dbReference type="VEuPathDB" id="ToxoDB:BESB_052370"/>
<dbReference type="OrthoDB" id="6766775at2759"/>
<dbReference type="PANTHER" id="PTHR21694:SF18">
    <property type="entry name" value="COILED-COIL DOMAIN-CONTAINING PROTEIN 63"/>
    <property type="match status" value="1"/>
</dbReference>
<keyword evidence="1 2" id="KW-0175">Coiled coil</keyword>
<dbReference type="AlphaFoldDB" id="A0A2A9MI05"/>
<evidence type="ECO:0000256" key="3">
    <source>
        <dbReference type="SAM" id="MobiDB-lite"/>
    </source>
</evidence>
<feature type="coiled-coil region" evidence="2">
    <location>
        <begin position="14"/>
        <end position="103"/>
    </location>
</feature>
<accession>A0A2A9MI05</accession>
<dbReference type="InterPro" id="IPR051876">
    <property type="entry name" value="ODA-DC/CCD"/>
</dbReference>
<feature type="region of interest" description="Disordered" evidence="3">
    <location>
        <begin position="252"/>
        <end position="290"/>
    </location>
</feature>
<keyword evidence="6" id="KW-1185">Reference proteome</keyword>
<dbReference type="InterPro" id="IPR049258">
    <property type="entry name" value="ODAD1_CC"/>
</dbReference>
<evidence type="ECO:0000256" key="2">
    <source>
        <dbReference type="SAM" id="Coils"/>
    </source>
</evidence>
<feature type="region of interest" description="Disordered" evidence="3">
    <location>
        <begin position="482"/>
        <end position="549"/>
    </location>
</feature>
<name>A0A2A9MI05_BESBE</name>
<proteinExistence type="predicted"/>
<feature type="compositionally biased region" description="Basic residues" evidence="3">
    <location>
        <begin position="540"/>
        <end position="549"/>
    </location>
</feature>
<feature type="coiled-coil region" evidence="2">
    <location>
        <begin position="339"/>
        <end position="366"/>
    </location>
</feature>
<reference evidence="5 6" key="1">
    <citation type="submission" date="2017-09" db="EMBL/GenBank/DDBJ databases">
        <title>Genome sequencing of Besnoitia besnoiti strain Bb-Ger1.</title>
        <authorList>
            <person name="Schares G."/>
            <person name="Venepally P."/>
            <person name="Lorenzi H.A."/>
        </authorList>
    </citation>
    <scope>NUCLEOTIDE SEQUENCE [LARGE SCALE GENOMIC DNA]</scope>
    <source>
        <strain evidence="5 6">Bb-Ger1</strain>
    </source>
</reference>
<dbReference type="Pfam" id="PF21773">
    <property type="entry name" value="ODAD1_CC"/>
    <property type="match status" value="1"/>
</dbReference>
<feature type="compositionally biased region" description="Basic and acidic residues" evidence="3">
    <location>
        <begin position="504"/>
        <end position="539"/>
    </location>
</feature>
<feature type="coiled-coil region" evidence="2">
    <location>
        <begin position="155"/>
        <end position="189"/>
    </location>
</feature>
<dbReference type="Proteomes" id="UP000224006">
    <property type="component" value="Chromosome IV"/>
</dbReference>
<dbReference type="RefSeq" id="XP_029219595.1">
    <property type="nucleotide sequence ID" value="XM_029363672.1"/>
</dbReference>
<dbReference type="PANTHER" id="PTHR21694">
    <property type="entry name" value="COILED-COIL DOMAIN-CONTAINING PROTEIN 63"/>
    <property type="match status" value="1"/>
</dbReference>
<dbReference type="KEGG" id="bbes:BESB_052370"/>
<protein>
    <submittedName>
        <fullName evidence="5">Putative outer dynein arm docking complex protein ODA1</fullName>
    </submittedName>
</protein>
<sequence>MATDPRKVPVELQIQELQRKFRVLENDTRAYTEDAQARIRRQRAAIEKFSHENRTLKQELQETREAVSSQQHTLMGSKMQALNEQCQNLVQDMEDEKRKEKDIMSKISLIEDRVMKCRERMGTMGGVYCAVVSSESIAKQIRILENRLNKGMQKYSEAVAYNKKLKEEINNLRRERVAFDNLYRRMERDLLETKKNMVEVIDMANAAYKVRDEAHQQVALLKAQAGKEHKNFEKERSELGRLIEVYQKKNQLKQQAKKRDQAPLKRTAQSPEGDSQNKMQDSWTAGGENGARDNVAAQIETYQEAIAKIKEATGMSSIDQLLEAFVNAEEQNFSLFNYVNALSADIEAAEASLTQLQRDIDNFHCSSSVADKRKQEVLQELEAYSTSLEKKTKLFEEKNEGISKQIGELKLGIQRMFDMLGCRELYSEELWMNQGLTDSSVVSYLQAVEQRTDVIIDCYLREVAPSDIPVGVASVSRVLSRPGAAPVQGSPAQIKLPSTFDGMSSREHSDEEESDARPLSRDELTDRFLKGRCRKDDRRKNKTRKGGPR</sequence>
<dbReference type="GeneID" id="40310166"/>
<organism evidence="5 6">
    <name type="scientific">Besnoitia besnoiti</name>
    <name type="common">Apicomplexan protozoan</name>
    <dbReference type="NCBI Taxonomy" id="94643"/>
    <lineage>
        <taxon>Eukaryota</taxon>
        <taxon>Sar</taxon>
        <taxon>Alveolata</taxon>
        <taxon>Apicomplexa</taxon>
        <taxon>Conoidasida</taxon>
        <taxon>Coccidia</taxon>
        <taxon>Eucoccidiorida</taxon>
        <taxon>Eimeriorina</taxon>
        <taxon>Sarcocystidae</taxon>
        <taxon>Besnoitia</taxon>
    </lineage>
</organism>
<evidence type="ECO:0000313" key="5">
    <source>
        <dbReference type="EMBL" id="PFH35586.1"/>
    </source>
</evidence>
<evidence type="ECO:0000313" key="6">
    <source>
        <dbReference type="Proteomes" id="UP000224006"/>
    </source>
</evidence>
<feature type="domain" description="ODAD1 central coiled coil region" evidence="4">
    <location>
        <begin position="139"/>
        <end position="424"/>
    </location>
</feature>